<feature type="binding site" evidence="11">
    <location>
        <position position="476"/>
    </location>
    <ligand>
        <name>Zn(2+)</name>
        <dbReference type="ChEBI" id="CHEBI:29105"/>
        <label>1</label>
    </ligand>
</feature>
<dbReference type="InterPro" id="IPR027417">
    <property type="entry name" value="P-loop_NTPase"/>
</dbReference>
<dbReference type="Pfam" id="PF17764">
    <property type="entry name" value="PriA_3primeBD"/>
    <property type="match status" value="1"/>
</dbReference>
<feature type="binding site" evidence="11">
    <location>
        <position position="442"/>
    </location>
    <ligand>
        <name>Zn(2+)</name>
        <dbReference type="ChEBI" id="CHEBI:29105"/>
        <label>2</label>
    </ligand>
</feature>
<feature type="binding site" evidence="11">
    <location>
        <position position="473"/>
    </location>
    <ligand>
        <name>Zn(2+)</name>
        <dbReference type="ChEBI" id="CHEBI:29105"/>
        <label>1</label>
    </ligand>
</feature>
<comment type="catalytic activity">
    <reaction evidence="11">
        <text>ATP + H2O = ADP + phosphate + H(+)</text>
        <dbReference type="Rhea" id="RHEA:13065"/>
        <dbReference type="ChEBI" id="CHEBI:15377"/>
        <dbReference type="ChEBI" id="CHEBI:15378"/>
        <dbReference type="ChEBI" id="CHEBI:30616"/>
        <dbReference type="ChEBI" id="CHEBI:43474"/>
        <dbReference type="ChEBI" id="CHEBI:456216"/>
        <dbReference type="EC" id="5.6.2.4"/>
    </reaction>
</comment>
<evidence type="ECO:0000256" key="10">
    <source>
        <dbReference type="ARBA" id="ARBA00023235"/>
    </source>
</evidence>
<keyword evidence="9 11" id="KW-0238">DNA-binding</keyword>
<dbReference type="Pfam" id="PF00270">
    <property type="entry name" value="DEAD"/>
    <property type="match status" value="1"/>
</dbReference>
<evidence type="ECO:0000259" key="12">
    <source>
        <dbReference type="PROSITE" id="PS51192"/>
    </source>
</evidence>
<comment type="cofactor">
    <cofactor evidence="11">
        <name>Zn(2+)</name>
        <dbReference type="ChEBI" id="CHEBI:29105"/>
    </cofactor>
    <text evidence="11">Binds 2 zinc ions per subunit.</text>
</comment>
<accession>A0ABU0HWQ9</accession>
<feature type="binding site" evidence="11">
    <location>
        <position position="433"/>
    </location>
    <ligand>
        <name>Zn(2+)</name>
        <dbReference type="ChEBI" id="CHEBI:29105"/>
        <label>1</label>
    </ligand>
</feature>
<feature type="binding site" evidence="11">
    <location>
        <position position="436"/>
    </location>
    <ligand>
        <name>Zn(2+)</name>
        <dbReference type="ChEBI" id="CHEBI:29105"/>
        <label>1</label>
    </ligand>
</feature>
<keyword evidence="6 11" id="KW-0347">Helicase</keyword>
<dbReference type="EMBL" id="JAUSVP010000003">
    <property type="protein sequence ID" value="MDQ0446760.1"/>
    <property type="molecule type" value="Genomic_DNA"/>
</dbReference>
<dbReference type="NCBIfam" id="TIGR00595">
    <property type="entry name" value="priA"/>
    <property type="match status" value="1"/>
</dbReference>
<evidence type="ECO:0000256" key="9">
    <source>
        <dbReference type="ARBA" id="ARBA00023125"/>
    </source>
</evidence>
<protein>
    <recommendedName>
        <fullName evidence="11">Replication restart protein PriA</fullName>
    </recommendedName>
    <alternativeName>
        <fullName evidence="11">ATP-dependent DNA helicase PriA</fullName>
        <ecNumber evidence="11">5.6.2.4</ecNumber>
    </alternativeName>
    <alternativeName>
        <fullName evidence="11">DNA 3'-5' helicase PriA</fullName>
    </alternativeName>
</protein>
<feature type="domain" description="Helicase ATP-binding" evidence="12">
    <location>
        <begin position="206"/>
        <end position="372"/>
    </location>
</feature>
<evidence type="ECO:0000256" key="3">
    <source>
        <dbReference type="ARBA" id="ARBA00022723"/>
    </source>
</evidence>
<proteinExistence type="inferred from homology"/>
<evidence type="ECO:0000256" key="4">
    <source>
        <dbReference type="ARBA" id="ARBA00022741"/>
    </source>
</evidence>
<dbReference type="InterPro" id="IPR041236">
    <property type="entry name" value="PriA_C"/>
</dbReference>
<evidence type="ECO:0000256" key="7">
    <source>
        <dbReference type="ARBA" id="ARBA00022833"/>
    </source>
</evidence>
<dbReference type="SMART" id="SM00490">
    <property type="entry name" value="HELICc"/>
    <property type="match status" value="1"/>
</dbReference>
<feature type="binding site" evidence="11">
    <location>
        <position position="460"/>
    </location>
    <ligand>
        <name>Zn(2+)</name>
        <dbReference type="ChEBI" id="CHEBI:29105"/>
        <label>2</label>
    </ligand>
</feature>
<dbReference type="Pfam" id="PF18074">
    <property type="entry name" value="PriA_C"/>
    <property type="match status" value="1"/>
</dbReference>
<keyword evidence="5 11" id="KW-0378">Hydrolase</keyword>
<keyword evidence="8 11" id="KW-0067">ATP-binding</keyword>
<dbReference type="Proteomes" id="UP001231124">
    <property type="component" value="Unassembled WGS sequence"/>
</dbReference>
<dbReference type="Gene3D" id="3.40.50.300">
    <property type="entry name" value="P-loop containing nucleotide triphosphate hydrolases"/>
    <property type="match status" value="2"/>
</dbReference>
<feature type="binding site" evidence="11">
    <location>
        <position position="463"/>
    </location>
    <ligand>
        <name>Zn(2+)</name>
        <dbReference type="ChEBI" id="CHEBI:29105"/>
        <label>2</label>
    </ligand>
</feature>
<evidence type="ECO:0000313" key="13">
    <source>
        <dbReference type="EMBL" id="MDQ0446760.1"/>
    </source>
</evidence>
<dbReference type="EC" id="5.6.2.4" evidence="11"/>
<feature type="binding site" evidence="11">
    <location>
        <position position="445"/>
    </location>
    <ligand>
        <name>Zn(2+)</name>
        <dbReference type="ChEBI" id="CHEBI:29105"/>
        <label>2</label>
    </ligand>
</feature>
<dbReference type="InterPro" id="IPR041222">
    <property type="entry name" value="PriA_3primeBD"/>
</dbReference>
<evidence type="ECO:0000256" key="8">
    <source>
        <dbReference type="ARBA" id="ARBA00022840"/>
    </source>
</evidence>
<name>A0ABU0HWQ9_9HYPH</name>
<dbReference type="InterPro" id="IPR001650">
    <property type="entry name" value="Helicase_C-like"/>
</dbReference>
<comment type="caution">
    <text evidence="13">The sequence shown here is derived from an EMBL/GenBank/DDBJ whole genome shotgun (WGS) entry which is preliminary data.</text>
</comment>
<dbReference type="PANTHER" id="PTHR30580">
    <property type="entry name" value="PRIMOSOMAL PROTEIN N"/>
    <property type="match status" value="1"/>
</dbReference>
<dbReference type="HAMAP" id="MF_00983">
    <property type="entry name" value="PriA"/>
    <property type="match status" value="1"/>
</dbReference>
<keyword evidence="7 11" id="KW-0862">Zinc</keyword>
<dbReference type="NCBIfam" id="NF004070">
    <property type="entry name" value="PRK05580.2-2"/>
    <property type="match status" value="1"/>
</dbReference>
<dbReference type="Pfam" id="PF18319">
    <property type="entry name" value="Zn_ribbon_PriA"/>
    <property type="match status" value="1"/>
</dbReference>
<comment type="function">
    <text evidence="11">Initiates the restart of stalled replication forks, which reloads the replicative helicase on sites other than the origin of replication. Recognizes and binds to abandoned replication forks and remodels them to uncover a helicase loading site. Promotes assembly of the primosome at these replication forks.</text>
</comment>
<keyword evidence="4 11" id="KW-0547">Nucleotide-binding</keyword>
<sequence>MPTVAEIQIPLAIDTPYSYVVPHGMTVEAGDVVQVPLGPRETVGVVWTVAETVGGSNLRPVTGVLDVPRLGATLRGLVDWIARYTLAPRGSALAMVLRLPDEAAGTEVARVAVKTSGKPPARPTAARAKVLAIAADGELRGKSALAKEAGVSLSVVDGLIDDGALETVAVAPEPVAPEPDPDHPRVPLSAIQAEAAAALAASLGEATETGAAKPVLLEGVTGSGKTEVYFEAVAACLREGRQALILMPEIALTAQFLDRFAGRFGVRPAAWHSGIGGRRRERLRAAVASGEAKVVVGARSALFLPFPRLGLIVVDEEHETAYKQEDGVHYHARDMAVVRGRLEGCPVVLASATPSIESRVNAARGRYGHLVLPERFGGRRLPDIAAIDMRRDPPVKGSFISPPLVNAVKHTLEKGEQALLFLNRRGYAPLTLCRACGHRYQCRNCSTWLVEHRFRRALVCHQCGYTERRPEACTECGAFDHLTPCGPGVERIAEEAAGLFPDKRIIVLSSDFPGGGERLRQELEAVAAGECDLVIGTQLVAKGHNFPFLTLVGVLDADIGLTSGDPRAAERTFQLLQQVTGRAGRGDKPGRALVQTYQPEHPVIAALLSGDAERFYAEEIAAREAAGLPPFGRLAALIVSGTDRAAAEAYGQALAREADPPAGVMVLGPAEAPLALIRGRHRLRLLVKTERNVDLQSYLREWFARAPKPRGNVKLTIDVDPQSFL</sequence>
<dbReference type="SMART" id="SM00487">
    <property type="entry name" value="DEXDc"/>
    <property type="match status" value="1"/>
</dbReference>
<comment type="subunit">
    <text evidence="11">Component of the replication restart primosome.</text>
</comment>
<evidence type="ECO:0000256" key="6">
    <source>
        <dbReference type="ARBA" id="ARBA00022806"/>
    </source>
</evidence>
<dbReference type="PROSITE" id="PS51192">
    <property type="entry name" value="HELICASE_ATP_BIND_1"/>
    <property type="match status" value="1"/>
</dbReference>
<reference evidence="13 14" key="1">
    <citation type="submission" date="2023-07" db="EMBL/GenBank/DDBJ databases">
        <title>Genomic Encyclopedia of Type Strains, Phase IV (KMG-IV): sequencing the most valuable type-strain genomes for metagenomic binning, comparative biology and taxonomic classification.</title>
        <authorList>
            <person name="Goeker M."/>
        </authorList>
    </citation>
    <scope>NUCLEOTIDE SEQUENCE [LARGE SCALE GENOMIC DNA]</scope>
    <source>
        <strain evidence="13 14">DSM 19013</strain>
    </source>
</reference>
<comment type="catalytic activity">
    <reaction evidence="11">
        <text>Couples ATP hydrolysis with the unwinding of duplex DNA by translocating in the 3'-5' direction.</text>
        <dbReference type="EC" id="5.6.2.4"/>
    </reaction>
</comment>
<dbReference type="InterPro" id="IPR042115">
    <property type="entry name" value="PriA_3primeBD_sf"/>
</dbReference>
<keyword evidence="3 11" id="KW-0479">Metal-binding</keyword>
<evidence type="ECO:0000256" key="5">
    <source>
        <dbReference type="ARBA" id="ARBA00022801"/>
    </source>
</evidence>
<organism evidence="13 14">
    <name type="scientific">Methylobacterium aerolatum</name>
    <dbReference type="NCBI Taxonomy" id="418708"/>
    <lineage>
        <taxon>Bacteria</taxon>
        <taxon>Pseudomonadati</taxon>
        <taxon>Pseudomonadota</taxon>
        <taxon>Alphaproteobacteria</taxon>
        <taxon>Hyphomicrobiales</taxon>
        <taxon>Methylobacteriaceae</taxon>
        <taxon>Methylobacterium</taxon>
    </lineage>
</organism>
<dbReference type="GO" id="GO:0016787">
    <property type="term" value="F:hydrolase activity"/>
    <property type="evidence" value="ECO:0007669"/>
    <property type="project" value="UniProtKB-KW"/>
</dbReference>
<dbReference type="PANTHER" id="PTHR30580:SF0">
    <property type="entry name" value="PRIMOSOMAL PROTEIN N"/>
    <property type="match status" value="1"/>
</dbReference>
<dbReference type="InterPro" id="IPR005259">
    <property type="entry name" value="PriA"/>
</dbReference>
<keyword evidence="2 11" id="KW-0235">DNA replication</keyword>
<keyword evidence="1 11" id="KW-0639">Primosome</keyword>
<evidence type="ECO:0000313" key="14">
    <source>
        <dbReference type="Proteomes" id="UP001231124"/>
    </source>
</evidence>
<gene>
    <name evidence="11" type="primary">priA</name>
    <name evidence="13" type="ORF">QO012_001251</name>
</gene>
<dbReference type="InterPro" id="IPR040498">
    <property type="entry name" value="PriA_CRR"/>
</dbReference>
<keyword evidence="10 11" id="KW-0413">Isomerase</keyword>
<evidence type="ECO:0000256" key="2">
    <source>
        <dbReference type="ARBA" id="ARBA00022705"/>
    </source>
</evidence>
<evidence type="ECO:0000256" key="11">
    <source>
        <dbReference type="HAMAP-Rule" id="MF_00983"/>
    </source>
</evidence>
<comment type="similarity">
    <text evidence="11">Belongs to the helicase family. PriA subfamily.</text>
</comment>
<evidence type="ECO:0000256" key="1">
    <source>
        <dbReference type="ARBA" id="ARBA00022515"/>
    </source>
</evidence>
<dbReference type="Gene3D" id="3.40.1440.60">
    <property type="entry name" value="PriA, 3(prime) DNA-binding domain"/>
    <property type="match status" value="1"/>
</dbReference>
<keyword evidence="14" id="KW-1185">Reference proteome</keyword>
<dbReference type="SUPFAM" id="SSF52540">
    <property type="entry name" value="P-loop containing nucleoside triphosphate hydrolases"/>
    <property type="match status" value="1"/>
</dbReference>
<dbReference type="CDD" id="cd17929">
    <property type="entry name" value="DEXHc_priA"/>
    <property type="match status" value="1"/>
</dbReference>
<dbReference type="InterPro" id="IPR014001">
    <property type="entry name" value="Helicase_ATP-bd"/>
</dbReference>
<dbReference type="InterPro" id="IPR011545">
    <property type="entry name" value="DEAD/DEAH_box_helicase_dom"/>
</dbReference>